<dbReference type="Gene3D" id="3.40.50.720">
    <property type="entry name" value="NAD(P)-binding Rossmann-like Domain"/>
    <property type="match status" value="1"/>
</dbReference>
<dbReference type="EMBL" id="FOJA01000001">
    <property type="protein sequence ID" value="SEV90729.1"/>
    <property type="molecule type" value="Genomic_DNA"/>
</dbReference>
<protein>
    <submittedName>
        <fullName evidence="3">Predicted dehydrogenase</fullName>
    </submittedName>
</protein>
<dbReference type="GO" id="GO:0016491">
    <property type="term" value="F:oxidoreductase activity"/>
    <property type="evidence" value="ECO:0007669"/>
    <property type="project" value="UniProtKB-KW"/>
</dbReference>
<dbReference type="InterPro" id="IPR036291">
    <property type="entry name" value="NAD(P)-bd_dom_sf"/>
</dbReference>
<dbReference type="SUPFAM" id="SSF55347">
    <property type="entry name" value="Glyceraldehyde-3-phosphate dehydrogenase-like, C-terminal domain"/>
    <property type="match status" value="1"/>
</dbReference>
<dbReference type="Pfam" id="PF01408">
    <property type="entry name" value="GFO_IDH_MocA"/>
    <property type="match status" value="1"/>
</dbReference>
<dbReference type="Proteomes" id="UP000198518">
    <property type="component" value="Unassembled WGS sequence"/>
</dbReference>
<evidence type="ECO:0000313" key="3">
    <source>
        <dbReference type="EMBL" id="SEV90729.1"/>
    </source>
</evidence>
<reference evidence="3 4" key="1">
    <citation type="submission" date="2016-10" db="EMBL/GenBank/DDBJ databases">
        <authorList>
            <person name="de Groot N.N."/>
        </authorList>
    </citation>
    <scope>NUCLEOTIDE SEQUENCE [LARGE SCALE GENOMIC DNA]</scope>
    <source>
        <strain evidence="3 4">CGMCC 1.5337</strain>
    </source>
</reference>
<dbReference type="OrthoDB" id="25239at2157"/>
<dbReference type="AlphaFoldDB" id="A0A1I0MQ87"/>
<proteinExistence type="predicted"/>
<organism evidence="3 4">
    <name type="scientific">Halobacterium jilantaiense</name>
    <dbReference type="NCBI Taxonomy" id="355548"/>
    <lineage>
        <taxon>Archaea</taxon>
        <taxon>Methanobacteriati</taxon>
        <taxon>Methanobacteriota</taxon>
        <taxon>Stenosarchaea group</taxon>
        <taxon>Halobacteria</taxon>
        <taxon>Halobacteriales</taxon>
        <taxon>Halobacteriaceae</taxon>
        <taxon>Halobacterium</taxon>
    </lineage>
</organism>
<dbReference type="GO" id="GO:0000166">
    <property type="term" value="F:nucleotide binding"/>
    <property type="evidence" value="ECO:0007669"/>
    <property type="project" value="InterPro"/>
</dbReference>
<feature type="domain" description="Gfo/Idh/MocA-like oxidoreductase N-terminal" evidence="2">
    <location>
        <begin position="3"/>
        <end position="118"/>
    </location>
</feature>
<evidence type="ECO:0000256" key="1">
    <source>
        <dbReference type="ARBA" id="ARBA00023002"/>
    </source>
</evidence>
<dbReference type="SUPFAM" id="SSF51735">
    <property type="entry name" value="NAD(P)-binding Rossmann-fold domains"/>
    <property type="match status" value="1"/>
</dbReference>
<dbReference type="Gene3D" id="3.30.360.10">
    <property type="entry name" value="Dihydrodipicolinate Reductase, domain 2"/>
    <property type="match status" value="1"/>
</dbReference>
<gene>
    <name evidence="3" type="ORF">SAMN04487945_0279</name>
</gene>
<sequence length="371" mass="40677">MTLRTAVAGGGTVSGKHLAALDDNPRTDLVAICDLDEETADDIAADWDVDAYYDTETLLDEADLDWLHVCTPVQSHLAIAKLAIEAGVPVQIEKPITETVAEFEELAAHSERHGVPVTEVHNHNFVPVMRAAMAQKRAGELGEVRGVDVVYTASSRPDDPNRGPWNFELAGGEFEEGLPHPFYLALRAAGYPRGEGDIQAMTALQDDYERDFSYDATQLQFVTDEDVLCSVQVLGDTQPVRMVLIHGSEKSLTVDLISQTLIEHDRDYKASAAARALNNVDQAVDRVAGTVQNARAVLRRKRDDTWESKRLLNPHYYQTDTEARALLGDGEMPVPLEESRWMVQLMAAVRSAADRDAGAVEENVGAAADDD</sequence>
<keyword evidence="1" id="KW-0560">Oxidoreductase</keyword>
<dbReference type="InterPro" id="IPR000683">
    <property type="entry name" value="Gfo/Idh/MocA-like_OxRdtase_N"/>
</dbReference>
<accession>A0A1I0MQ87</accession>
<dbReference type="STRING" id="355548.SAMN04487945_0279"/>
<dbReference type="RefSeq" id="WP_089667359.1">
    <property type="nucleotide sequence ID" value="NZ_FOJA01000001.1"/>
</dbReference>
<evidence type="ECO:0000313" key="4">
    <source>
        <dbReference type="Proteomes" id="UP000198518"/>
    </source>
</evidence>
<dbReference type="InterPro" id="IPR050463">
    <property type="entry name" value="Gfo/Idh/MocA_oxidrdct_glycsds"/>
</dbReference>
<name>A0A1I0MQ87_9EURY</name>
<evidence type="ECO:0000259" key="2">
    <source>
        <dbReference type="Pfam" id="PF01408"/>
    </source>
</evidence>
<dbReference type="PANTHER" id="PTHR43818">
    <property type="entry name" value="BCDNA.GH03377"/>
    <property type="match status" value="1"/>
</dbReference>
<keyword evidence="4" id="KW-1185">Reference proteome</keyword>
<dbReference type="PANTHER" id="PTHR43818:SF11">
    <property type="entry name" value="BCDNA.GH03377"/>
    <property type="match status" value="1"/>
</dbReference>